<sequence length="91" mass="9973">MTCRGAHLKHSSPQWCLDQRFAMTAGPIATLVLLDGYHMQLLVQLLKDVFADALDLAIASALGDSRLVASYRAGKLRRLRHTRAAGKTQLA</sequence>
<reference evidence="1 2" key="2">
    <citation type="submission" date="2018-03" db="EMBL/GenBank/DDBJ databases">
        <title>Draft genome of Pseudomonas putida strain KH-18-2.</title>
        <authorList>
            <person name="Yoshizawa S."/>
            <person name="Khan N.H."/>
            <person name="Nishimura M."/>
            <person name="Chiura H.X."/>
            <person name="Ogura Y."/>
            <person name="Hayashi T."/>
            <person name="Kogure K."/>
        </authorList>
    </citation>
    <scope>NUCLEOTIDE SEQUENCE [LARGE SCALE GENOMIC DNA]</scope>
    <source>
        <strain evidence="1 2">KH-18-2</strain>
    </source>
</reference>
<proteinExistence type="predicted"/>
<gene>
    <name evidence="1" type="ORF">BGP82_02295</name>
</gene>
<accession>A0A2S3XCU5</accession>
<evidence type="ECO:0000313" key="2">
    <source>
        <dbReference type="Proteomes" id="UP000237378"/>
    </source>
</evidence>
<comment type="caution">
    <text evidence="1">The sequence shown here is derived from an EMBL/GenBank/DDBJ whole genome shotgun (WGS) entry which is preliminary data.</text>
</comment>
<evidence type="ECO:0000313" key="1">
    <source>
        <dbReference type="EMBL" id="POG13307.1"/>
    </source>
</evidence>
<protein>
    <submittedName>
        <fullName evidence="1">Uncharacterized protein</fullName>
    </submittedName>
</protein>
<dbReference type="EMBL" id="MING01000019">
    <property type="protein sequence ID" value="POG13307.1"/>
    <property type="molecule type" value="Genomic_DNA"/>
</dbReference>
<organism evidence="1 2">
    <name type="scientific">Pseudomonas putida</name>
    <name type="common">Arthrobacter siderocapsulatus</name>
    <dbReference type="NCBI Taxonomy" id="303"/>
    <lineage>
        <taxon>Bacteria</taxon>
        <taxon>Pseudomonadati</taxon>
        <taxon>Pseudomonadota</taxon>
        <taxon>Gammaproteobacteria</taxon>
        <taxon>Pseudomonadales</taxon>
        <taxon>Pseudomonadaceae</taxon>
        <taxon>Pseudomonas</taxon>
    </lineage>
</organism>
<dbReference type="Proteomes" id="UP000237378">
    <property type="component" value="Unassembled WGS sequence"/>
</dbReference>
<dbReference type="AlphaFoldDB" id="A0A2S3XCU5"/>
<name>A0A2S3XCU5_PSEPU</name>
<reference evidence="1 2" key="1">
    <citation type="submission" date="2016-08" db="EMBL/GenBank/DDBJ databases">
        <authorList>
            <person name="Seilhamer J.J."/>
        </authorList>
    </citation>
    <scope>NUCLEOTIDE SEQUENCE [LARGE SCALE GENOMIC DNA]</scope>
    <source>
        <strain evidence="1 2">KH-18-2</strain>
    </source>
</reference>